<dbReference type="InterPro" id="IPR036412">
    <property type="entry name" value="HAD-like_sf"/>
</dbReference>
<evidence type="ECO:0000256" key="8">
    <source>
        <dbReference type="ARBA" id="ARBA00022741"/>
    </source>
</evidence>
<sequence length="1196" mass="131685">MMCRIIWYGWEKLMQAALVLNASRRFRYTLDLKKEEEKREILRKIRAHAQAIRAAYLYEAASEQINGTAQPPSTTSGDFPIGQEQLASITRDHNLPTLQEFGGASVANLLKTNLEKGIHEDDEELLKRRSAFGSNTYPQKGGSSFWMFLWEACLDVTLIILMIASIASLALGIKTKGIKEGWYDGGSVAFAAILVIVVTASSDYRQFLQFQYINEKKRDIHLQVIRGGRRIEVSIYDIVVGDVVPLNIGDQVPADGILISGHSLTIDESSMTGECKFVHKDSKEPFMMSGCKVADGSGTMLVTSVGINTEWGLFMASISEDSAEETPLQVFLNGVATFVGVVDLTVTLVSFVALLVRYFTGHSEYPDGSRQFTAGQTKLGDAIDGAIKIVTVAVTVVDVVVPEGLPLAVTLTLAYSMRKMMVDKALVRRLSACETMGSAETICSDKTGILTLNQMIIVEAYAGEKKVDSPDNKSEMSPLVASLLIEGIAQNTNGSVYVPEKGGEVEVSGSPTEKAILSWGLQLGMNFEVARSESSILHVFPFNSEKKRGGVAVKLPDSQVHVHWKGAAEIVLASCTQYINGSNHVVAMDEDKVTFFKKAIEEMAAHTLRCVAIAYRTCELKSVPTDEVLSHWALPEDDLILLAIVGIKGVPSAVNLTKAQVEHLCNLLSNSAVTSAPVSGSSHSVTNLNEDIFNLETNQNSNLITPNHASNPWEFNWDPTPQAEPLNQNKETIPLPKTDNTNPPLEKIRQPIPGVNHRTKDLLTYSRRKNRKKAKNVELLQSQASNPDSNLEKHDLVLPVNDPCRPGVRDAVELCQIAGVKVRMVTGDNLHTAKAIALECGILGSEADATEPILIEGKVFRALSDKEREDVAEKITVMGRSCPSDKLLLVQTLRKRGRIVAVTGDGTNDAPALHEADVGLAMGVQGTEVARESSDIIILDDNFASIVKIVRWGRSIYANIRKFIQFQLTVNVAALIINAVAATSYGEGPLNAVQLLWVNVVMDTLGVLALATEPPTYDLMHRPPVGQKTSCNEYYVEKLADPGYYASSFTTLLASFAKIQALYQVTILLVLDFHGKSLLNLEHDEPTHANKVKNTLIFNAFVLCQIFNEFNARKPEEFNIFKGITKNYLFLGIIAITIVLQIMIIEFLGKFAKTVSWPLAALGKLIPVPQTPFSKFFRRKFHRRRFSRRSFRRRRP</sequence>
<dbReference type="InterPro" id="IPR023299">
    <property type="entry name" value="ATPase_P-typ_cyto_dom_N"/>
</dbReference>
<dbReference type="InterPro" id="IPR008250">
    <property type="entry name" value="ATPase_P-typ_transduc_dom_A_sf"/>
</dbReference>
<dbReference type="SUPFAM" id="SSF81665">
    <property type="entry name" value="Calcium ATPase, transmembrane domain M"/>
    <property type="match status" value="1"/>
</dbReference>
<proteinExistence type="inferred from homology"/>
<dbReference type="Gene3D" id="2.70.150.10">
    <property type="entry name" value="Calcium-transporting ATPase, cytoplasmic transduction domain A"/>
    <property type="match status" value="1"/>
</dbReference>
<dbReference type="InterPro" id="IPR023298">
    <property type="entry name" value="ATPase_P-typ_TM_dom_sf"/>
</dbReference>
<dbReference type="InterPro" id="IPR059000">
    <property type="entry name" value="ATPase_P-type_domA"/>
</dbReference>
<dbReference type="NCBIfam" id="TIGR01494">
    <property type="entry name" value="ATPase_P-type"/>
    <property type="match status" value="2"/>
</dbReference>
<name>A0AA88AVP0_FICCA</name>
<evidence type="ECO:0000256" key="2">
    <source>
        <dbReference type="ARBA" id="ARBA00006124"/>
    </source>
</evidence>
<dbReference type="FunFam" id="1.20.1110.10:FF:000039">
    <property type="entry name" value="Calcium-transporting ATPase"/>
    <property type="match status" value="1"/>
</dbReference>
<dbReference type="GO" id="GO:0016887">
    <property type="term" value="F:ATP hydrolysis activity"/>
    <property type="evidence" value="ECO:0007669"/>
    <property type="project" value="InterPro"/>
</dbReference>
<dbReference type="FunFam" id="3.40.50.1000:FF:000011">
    <property type="entry name" value="Calcium-transporting ATPase"/>
    <property type="match status" value="1"/>
</dbReference>
<dbReference type="InterPro" id="IPR006068">
    <property type="entry name" value="ATPase_P-typ_cation-transptr_C"/>
</dbReference>
<feature type="domain" description="Cation-transporting P-type ATPase N-terminal" evidence="20">
    <location>
        <begin position="97"/>
        <end position="173"/>
    </location>
</feature>
<evidence type="ECO:0000256" key="12">
    <source>
        <dbReference type="ARBA" id="ARBA00022860"/>
    </source>
</evidence>
<dbReference type="Proteomes" id="UP001187192">
    <property type="component" value="Unassembled WGS sequence"/>
</dbReference>
<dbReference type="Pfam" id="PF00690">
    <property type="entry name" value="Cation_ATPase_N"/>
    <property type="match status" value="1"/>
</dbReference>
<keyword evidence="4" id="KW-0813">Transport</keyword>
<evidence type="ECO:0000256" key="10">
    <source>
        <dbReference type="ARBA" id="ARBA00022840"/>
    </source>
</evidence>
<dbReference type="SUPFAM" id="SSF56784">
    <property type="entry name" value="HAD-like"/>
    <property type="match status" value="1"/>
</dbReference>
<comment type="caution">
    <text evidence="21">The sequence shown here is derived from an EMBL/GenBank/DDBJ whole genome shotgun (WGS) entry which is preliminary data.</text>
</comment>
<evidence type="ECO:0000256" key="11">
    <source>
        <dbReference type="ARBA" id="ARBA00022842"/>
    </source>
</evidence>
<comment type="catalytic activity">
    <reaction evidence="17">
        <text>Ca(2+)(in) + ATP + H2O = Ca(2+)(out) + ADP + phosphate + H(+)</text>
        <dbReference type="Rhea" id="RHEA:18105"/>
        <dbReference type="ChEBI" id="CHEBI:15377"/>
        <dbReference type="ChEBI" id="CHEBI:15378"/>
        <dbReference type="ChEBI" id="CHEBI:29108"/>
        <dbReference type="ChEBI" id="CHEBI:30616"/>
        <dbReference type="ChEBI" id="CHEBI:43474"/>
        <dbReference type="ChEBI" id="CHEBI:456216"/>
        <dbReference type="EC" id="7.2.2.10"/>
    </reaction>
</comment>
<evidence type="ECO:0000256" key="19">
    <source>
        <dbReference type="SAM" id="Phobius"/>
    </source>
</evidence>
<feature type="transmembrane region" description="Helical" evidence="19">
    <location>
        <begin position="1128"/>
        <end position="1149"/>
    </location>
</feature>
<evidence type="ECO:0000256" key="15">
    <source>
        <dbReference type="ARBA" id="ARBA00023065"/>
    </source>
</evidence>
<dbReference type="SUPFAM" id="SSF81660">
    <property type="entry name" value="Metal cation-transporting ATPase, ATP-binding domain N"/>
    <property type="match status" value="1"/>
</dbReference>
<evidence type="ECO:0000256" key="4">
    <source>
        <dbReference type="ARBA" id="ARBA00022448"/>
    </source>
</evidence>
<dbReference type="FunFam" id="3.40.1110.10:FF:000013">
    <property type="entry name" value="Calcium-transporting ATPase"/>
    <property type="match status" value="1"/>
</dbReference>
<accession>A0AA88AVP0</accession>
<dbReference type="AlphaFoldDB" id="A0AA88AVP0"/>
<evidence type="ECO:0000256" key="16">
    <source>
        <dbReference type="ARBA" id="ARBA00023136"/>
    </source>
</evidence>
<feature type="region of interest" description="Disordered" evidence="18">
    <location>
        <begin position="728"/>
        <end position="752"/>
    </location>
</feature>
<dbReference type="Pfam" id="PF12515">
    <property type="entry name" value="CaATP_NAI"/>
    <property type="match status" value="1"/>
</dbReference>
<keyword evidence="16 19" id="KW-0472">Membrane</keyword>
<evidence type="ECO:0000256" key="7">
    <source>
        <dbReference type="ARBA" id="ARBA00022723"/>
    </source>
</evidence>
<dbReference type="PRINTS" id="PR00119">
    <property type="entry name" value="CATATPASE"/>
</dbReference>
<gene>
    <name evidence="21" type="ORF">TIFTF001_024378</name>
</gene>
<feature type="transmembrane region" description="Helical" evidence="19">
    <location>
        <begin position="145"/>
        <end position="170"/>
    </location>
</feature>
<keyword evidence="22" id="KW-1185">Reference proteome</keyword>
<evidence type="ECO:0000256" key="1">
    <source>
        <dbReference type="ARBA" id="ARBA00004127"/>
    </source>
</evidence>
<keyword evidence="6 19" id="KW-0812">Transmembrane</keyword>
<dbReference type="GO" id="GO:0005524">
    <property type="term" value="F:ATP binding"/>
    <property type="evidence" value="ECO:0007669"/>
    <property type="project" value="UniProtKB-KW"/>
</dbReference>
<keyword evidence="14 19" id="KW-1133">Transmembrane helix</keyword>
<evidence type="ECO:0000256" key="13">
    <source>
        <dbReference type="ARBA" id="ARBA00022967"/>
    </source>
</evidence>
<dbReference type="Pfam" id="PF00122">
    <property type="entry name" value="E1-E2_ATPase"/>
    <property type="match status" value="1"/>
</dbReference>
<evidence type="ECO:0000256" key="14">
    <source>
        <dbReference type="ARBA" id="ARBA00022989"/>
    </source>
</evidence>
<keyword evidence="9" id="KW-0106">Calcium</keyword>
<dbReference type="GO" id="GO:0046872">
    <property type="term" value="F:metal ion binding"/>
    <property type="evidence" value="ECO:0007669"/>
    <property type="project" value="UniProtKB-KW"/>
</dbReference>
<keyword evidence="15" id="KW-0406">Ion transport</keyword>
<keyword evidence="11" id="KW-0460">Magnesium</keyword>
<dbReference type="GO" id="GO:0005516">
    <property type="term" value="F:calmodulin binding"/>
    <property type="evidence" value="ECO:0007669"/>
    <property type="project" value="UniProtKB-KW"/>
</dbReference>
<dbReference type="FunFam" id="2.70.150.10:FF:000006">
    <property type="entry name" value="Calcium-transporting ATPase"/>
    <property type="match status" value="1"/>
</dbReference>
<evidence type="ECO:0000256" key="3">
    <source>
        <dbReference type="ARBA" id="ARBA00012790"/>
    </source>
</evidence>
<dbReference type="EMBL" id="BTGU01000056">
    <property type="protein sequence ID" value="GMN55258.1"/>
    <property type="molecule type" value="Genomic_DNA"/>
</dbReference>
<dbReference type="Gene3D" id="1.20.5.170">
    <property type="match status" value="1"/>
</dbReference>
<dbReference type="Gene3D" id="3.40.50.1000">
    <property type="entry name" value="HAD superfamily/HAD-like"/>
    <property type="match status" value="1"/>
</dbReference>
<dbReference type="PRINTS" id="PR00121">
    <property type="entry name" value="NAKATPASE"/>
</dbReference>
<keyword evidence="13" id="KW-1278">Translocase</keyword>
<feature type="transmembrane region" description="Helical" evidence="19">
    <location>
        <begin position="182"/>
        <end position="200"/>
    </location>
</feature>
<dbReference type="EC" id="7.2.2.10" evidence="3"/>
<keyword evidence="5" id="KW-0109">Calcium transport</keyword>
<dbReference type="Gene3D" id="3.40.1110.10">
    <property type="entry name" value="Calcium-transporting ATPase, cytoplasmic domain N"/>
    <property type="match status" value="2"/>
</dbReference>
<keyword evidence="10" id="KW-0067">ATP-binding</keyword>
<dbReference type="GO" id="GO:0012505">
    <property type="term" value="C:endomembrane system"/>
    <property type="evidence" value="ECO:0007669"/>
    <property type="project" value="UniProtKB-SubCell"/>
</dbReference>
<feature type="transmembrane region" description="Helical" evidence="19">
    <location>
        <begin position="1155"/>
        <end position="1177"/>
    </location>
</feature>
<dbReference type="SMART" id="SM00831">
    <property type="entry name" value="Cation_ATPase_N"/>
    <property type="match status" value="1"/>
</dbReference>
<evidence type="ECO:0000256" key="17">
    <source>
        <dbReference type="ARBA" id="ARBA00048694"/>
    </source>
</evidence>
<dbReference type="InterPro" id="IPR023214">
    <property type="entry name" value="HAD_sf"/>
</dbReference>
<reference evidence="21" key="1">
    <citation type="submission" date="2023-07" db="EMBL/GenBank/DDBJ databases">
        <title>draft genome sequence of fig (Ficus carica).</title>
        <authorList>
            <person name="Takahashi T."/>
            <person name="Nishimura K."/>
        </authorList>
    </citation>
    <scope>NUCLEOTIDE SEQUENCE</scope>
</reference>
<dbReference type="Pfam" id="PF13246">
    <property type="entry name" value="Cation_ATPase"/>
    <property type="match status" value="1"/>
</dbReference>
<evidence type="ECO:0000256" key="5">
    <source>
        <dbReference type="ARBA" id="ARBA00022568"/>
    </source>
</evidence>
<dbReference type="PANTHER" id="PTHR24093:SF369">
    <property type="entry name" value="CALCIUM-TRANSPORTING ATPASE"/>
    <property type="match status" value="1"/>
</dbReference>
<comment type="subcellular location">
    <subcellularLocation>
        <location evidence="1">Endomembrane system</location>
        <topology evidence="1">Multi-pass membrane protein</topology>
    </subcellularLocation>
</comment>
<dbReference type="InterPro" id="IPR024750">
    <property type="entry name" value="Ca_ATPase_N_dom"/>
</dbReference>
<dbReference type="Pfam" id="PF00702">
    <property type="entry name" value="Hydrolase"/>
    <property type="match status" value="1"/>
</dbReference>
<dbReference type="Gene3D" id="1.20.1110.10">
    <property type="entry name" value="Calcium-transporting ATPase, transmembrane domain"/>
    <property type="match status" value="2"/>
</dbReference>
<dbReference type="GO" id="GO:0005388">
    <property type="term" value="F:P-type calcium transporter activity"/>
    <property type="evidence" value="ECO:0007669"/>
    <property type="project" value="UniProtKB-EC"/>
</dbReference>
<evidence type="ECO:0000313" key="21">
    <source>
        <dbReference type="EMBL" id="GMN55258.1"/>
    </source>
</evidence>
<comment type="similarity">
    <text evidence="2">Belongs to the cation transport ATPase (P-type) (TC 3.A.3) family. Type IIB subfamily.</text>
</comment>
<dbReference type="PANTHER" id="PTHR24093">
    <property type="entry name" value="CATION TRANSPORTING ATPASE"/>
    <property type="match status" value="1"/>
</dbReference>
<keyword evidence="12" id="KW-0112">Calmodulin-binding</keyword>
<evidence type="ECO:0000259" key="20">
    <source>
        <dbReference type="SMART" id="SM00831"/>
    </source>
</evidence>
<protein>
    <recommendedName>
        <fullName evidence="3">P-type Ca(2+) transporter</fullName>
        <ecNumber evidence="3">7.2.2.10</ecNumber>
    </recommendedName>
</protein>
<feature type="transmembrane region" description="Helical" evidence="19">
    <location>
        <begin position="992"/>
        <end position="1012"/>
    </location>
</feature>
<dbReference type="InterPro" id="IPR001757">
    <property type="entry name" value="P_typ_ATPase"/>
</dbReference>
<dbReference type="Pfam" id="PF00689">
    <property type="entry name" value="Cation_ATPase_C"/>
    <property type="match status" value="1"/>
</dbReference>
<evidence type="ECO:0000256" key="18">
    <source>
        <dbReference type="SAM" id="MobiDB-lite"/>
    </source>
</evidence>
<feature type="transmembrane region" description="Helical" evidence="19">
    <location>
        <begin position="330"/>
        <end position="356"/>
    </location>
</feature>
<evidence type="ECO:0000256" key="9">
    <source>
        <dbReference type="ARBA" id="ARBA00022837"/>
    </source>
</evidence>
<organism evidence="21 22">
    <name type="scientific">Ficus carica</name>
    <name type="common">Common fig</name>
    <dbReference type="NCBI Taxonomy" id="3494"/>
    <lineage>
        <taxon>Eukaryota</taxon>
        <taxon>Viridiplantae</taxon>
        <taxon>Streptophyta</taxon>
        <taxon>Embryophyta</taxon>
        <taxon>Tracheophyta</taxon>
        <taxon>Spermatophyta</taxon>
        <taxon>Magnoliopsida</taxon>
        <taxon>eudicotyledons</taxon>
        <taxon>Gunneridae</taxon>
        <taxon>Pentapetalae</taxon>
        <taxon>rosids</taxon>
        <taxon>fabids</taxon>
        <taxon>Rosales</taxon>
        <taxon>Moraceae</taxon>
        <taxon>Ficeae</taxon>
        <taxon>Ficus</taxon>
    </lineage>
</organism>
<feature type="transmembrane region" description="Helical" evidence="19">
    <location>
        <begin position="963"/>
        <end position="986"/>
    </location>
</feature>
<dbReference type="GO" id="GO:0005886">
    <property type="term" value="C:plasma membrane"/>
    <property type="evidence" value="ECO:0007669"/>
    <property type="project" value="TreeGrafter"/>
</dbReference>
<dbReference type="InterPro" id="IPR004014">
    <property type="entry name" value="ATPase_P-typ_cation-transptr_N"/>
</dbReference>
<evidence type="ECO:0000313" key="22">
    <source>
        <dbReference type="Proteomes" id="UP001187192"/>
    </source>
</evidence>
<dbReference type="SUPFAM" id="SSF81653">
    <property type="entry name" value="Calcium ATPase, transduction domain A"/>
    <property type="match status" value="1"/>
</dbReference>
<evidence type="ECO:0000256" key="6">
    <source>
        <dbReference type="ARBA" id="ARBA00022692"/>
    </source>
</evidence>
<keyword evidence="8" id="KW-0547">Nucleotide-binding</keyword>
<keyword evidence="7" id="KW-0479">Metal-binding</keyword>